<feature type="transmembrane region" description="Helical" evidence="6">
    <location>
        <begin position="483"/>
        <end position="501"/>
    </location>
</feature>
<dbReference type="RefSeq" id="XP_030982219.1">
    <property type="nucleotide sequence ID" value="XM_031126092.1"/>
</dbReference>
<dbReference type="GO" id="GO:0005886">
    <property type="term" value="C:plasma membrane"/>
    <property type="evidence" value="ECO:0007669"/>
    <property type="project" value="TreeGrafter"/>
</dbReference>
<evidence type="ECO:0000259" key="7">
    <source>
        <dbReference type="PROSITE" id="PS50850"/>
    </source>
</evidence>
<evidence type="ECO:0000256" key="3">
    <source>
        <dbReference type="ARBA" id="ARBA00022989"/>
    </source>
</evidence>
<dbReference type="KEGG" id="pgri:PgNI_06063"/>
<reference evidence="9" key="2">
    <citation type="submission" date="2019-10" db="EMBL/GenBank/DDBJ databases">
        <authorList>
            <consortium name="NCBI Genome Project"/>
        </authorList>
    </citation>
    <scope>NUCLEOTIDE SEQUENCE</scope>
    <source>
        <strain evidence="9">NI907</strain>
    </source>
</reference>
<dbReference type="InterPro" id="IPR036259">
    <property type="entry name" value="MFS_trans_sf"/>
</dbReference>
<reference evidence="8 9" key="1">
    <citation type="journal article" date="2019" name="Mol. Biol. Evol.">
        <title>Blast fungal genomes show frequent chromosomal changes, gene gains and losses, and effector gene turnover.</title>
        <authorList>
            <person name="Gomez Luciano L.B."/>
            <person name="Jason Tsai I."/>
            <person name="Chuma I."/>
            <person name="Tosa Y."/>
            <person name="Chen Y.H."/>
            <person name="Li J.Y."/>
            <person name="Li M.Y."/>
            <person name="Jade Lu M.Y."/>
            <person name="Nakayashiki H."/>
            <person name="Li W.H."/>
        </authorList>
    </citation>
    <scope>NUCLEOTIDE SEQUENCE [LARGE SCALE GENOMIC DNA]</scope>
    <source>
        <strain evidence="8 9">NI907</strain>
    </source>
</reference>
<feature type="compositionally biased region" description="Polar residues" evidence="5">
    <location>
        <begin position="32"/>
        <end position="62"/>
    </location>
</feature>
<dbReference type="SUPFAM" id="SSF103473">
    <property type="entry name" value="MFS general substrate transporter"/>
    <property type="match status" value="1"/>
</dbReference>
<feature type="transmembrane region" description="Helical" evidence="6">
    <location>
        <begin position="415"/>
        <end position="441"/>
    </location>
</feature>
<keyword evidence="8" id="KW-1185">Reference proteome</keyword>
<feature type="region of interest" description="Disordered" evidence="5">
    <location>
        <begin position="1"/>
        <end position="86"/>
    </location>
</feature>
<feature type="transmembrane region" description="Helical" evidence="6">
    <location>
        <begin position="170"/>
        <end position="189"/>
    </location>
</feature>
<evidence type="ECO:0000256" key="2">
    <source>
        <dbReference type="ARBA" id="ARBA00022692"/>
    </source>
</evidence>
<evidence type="ECO:0000313" key="9">
    <source>
        <dbReference type="RefSeq" id="XP_030982219.1"/>
    </source>
</evidence>
<dbReference type="InterPro" id="IPR011701">
    <property type="entry name" value="MFS"/>
</dbReference>
<accession>A0A6P8B5C4</accession>
<dbReference type="PANTHER" id="PTHR23501:SF39">
    <property type="entry name" value="MULTIDRUG TRANSPORTER, PUTATIVE (AFU_ORTHOLOGUE AFUA_1G05010)-RELATED"/>
    <property type="match status" value="1"/>
</dbReference>
<evidence type="ECO:0000256" key="4">
    <source>
        <dbReference type="ARBA" id="ARBA00023136"/>
    </source>
</evidence>
<dbReference type="GO" id="GO:0022857">
    <property type="term" value="F:transmembrane transporter activity"/>
    <property type="evidence" value="ECO:0007669"/>
    <property type="project" value="InterPro"/>
</dbReference>
<dbReference type="Gene3D" id="1.20.1720.10">
    <property type="entry name" value="Multidrug resistance protein D"/>
    <property type="match status" value="1"/>
</dbReference>
<protein>
    <recommendedName>
        <fullName evidence="7">Major facilitator superfamily (MFS) profile domain-containing protein</fullName>
    </recommendedName>
</protein>
<feature type="transmembrane region" description="Helical" evidence="6">
    <location>
        <begin position="256"/>
        <end position="279"/>
    </location>
</feature>
<keyword evidence="4 6" id="KW-0472">Membrane</keyword>
<feature type="transmembrane region" description="Helical" evidence="6">
    <location>
        <begin position="507"/>
        <end position="526"/>
    </location>
</feature>
<feature type="transmembrane region" description="Helical" evidence="6">
    <location>
        <begin position="231"/>
        <end position="250"/>
    </location>
</feature>
<dbReference type="GeneID" id="41961001"/>
<dbReference type="PANTHER" id="PTHR23501">
    <property type="entry name" value="MAJOR FACILITATOR SUPERFAMILY"/>
    <property type="match status" value="1"/>
</dbReference>
<feature type="transmembrane region" description="Helical" evidence="6">
    <location>
        <begin position="601"/>
        <end position="622"/>
    </location>
</feature>
<dbReference type="Proteomes" id="UP000515153">
    <property type="component" value="Chromosome I"/>
</dbReference>
<dbReference type="Pfam" id="PF07690">
    <property type="entry name" value="MFS_1"/>
    <property type="match status" value="1"/>
</dbReference>
<keyword evidence="3 6" id="KW-1133">Transmembrane helix</keyword>
<evidence type="ECO:0000256" key="1">
    <source>
        <dbReference type="ARBA" id="ARBA00004141"/>
    </source>
</evidence>
<feature type="transmembrane region" description="Helical" evidence="6">
    <location>
        <begin position="453"/>
        <end position="471"/>
    </location>
</feature>
<evidence type="ECO:0000256" key="6">
    <source>
        <dbReference type="SAM" id="Phobius"/>
    </source>
</evidence>
<dbReference type="Gene3D" id="1.20.1250.20">
    <property type="entry name" value="MFS general substrate transporter like domains"/>
    <property type="match status" value="1"/>
</dbReference>
<feature type="domain" description="Major facilitator superfamily (MFS) profile" evidence="7">
    <location>
        <begin position="105"/>
        <end position="627"/>
    </location>
</feature>
<evidence type="ECO:0000313" key="8">
    <source>
        <dbReference type="Proteomes" id="UP000515153"/>
    </source>
</evidence>
<reference evidence="9" key="3">
    <citation type="submission" date="2025-08" db="UniProtKB">
        <authorList>
            <consortium name="RefSeq"/>
        </authorList>
    </citation>
    <scope>IDENTIFICATION</scope>
    <source>
        <strain evidence="9">NI907</strain>
    </source>
</reference>
<feature type="transmembrane region" description="Helical" evidence="6">
    <location>
        <begin position="139"/>
        <end position="158"/>
    </location>
</feature>
<feature type="compositionally biased region" description="Low complexity" evidence="5">
    <location>
        <begin position="14"/>
        <end position="25"/>
    </location>
</feature>
<feature type="transmembrane region" description="Helical" evidence="6">
    <location>
        <begin position="201"/>
        <end position="219"/>
    </location>
</feature>
<name>A0A6P8B5C4_PYRGI</name>
<dbReference type="InterPro" id="IPR020846">
    <property type="entry name" value="MFS_dom"/>
</dbReference>
<dbReference type="AlphaFoldDB" id="A0A6P8B5C4"/>
<organism evidence="8 9">
    <name type="scientific">Pyricularia grisea</name>
    <name type="common">Crabgrass-specific blast fungus</name>
    <name type="synonym">Magnaporthe grisea</name>
    <dbReference type="NCBI Taxonomy" id="148305"/>
    <lineage>
        <taxon>Eukaryota</taxon>
        <taxon>Fungi</taxon>
        <taxon>Dikarya</taxon>
        <taxon>Ascomycota</taxon>
        <taxon>Pezizomycotina</taxon>
        <taxon>Sordariomycetes</taxon>
        <taxon>Sordariomycetidae</taxon>
        <taxon>Magnaporthales</taxon>
        <taxon>Pyriculariaceae</taxon>
        <taxon>Pyricularia</taxon>
    </lineage>
</organism>
<proteinExistence type="predicted"/>
<evidence type="ECO:0000256" key="5">
    <source>
        <dbReference type="SAM" id="MobiDB-lite"/>
    </source>
</evidence>
<feature type="transmembrane region" description="Helical" evidence="6">
    <location>
        <begin position="338"/>
        <end position="360"/>
    </location>
</feature>
<feature type="transmembrane region" description="Helical" evidence="6">
    <location>
        <begin position="538"/>
        <end position="564"/>
    </location>
</feature>
<dbReference type="PROSITE" id="PS50850">
    <property type="entry name" value="MFS"/>
    <property type="match status" value="1"/>
</dbReference>
<keyword evidence="2 6" id="KW-0812">Transmembrane</keyword>
<feature type="transmembrane region" description="Helical" evidence="6">
    <location>
        <begin position="366"/>
        <end position="394"/>
    </location>
</feature>
<sequence>MISLYRKIQKSKSGEQGIKQQQQQQPPCAHQRNGTRAATSERPNVPTSVKSAQGLQPSTPTSVAVAAPDAEPERHSTPQSSQITDSKCEACVEEKRAARKYRFKLVIGLIFPFALQALDVTIVASALPWIAKDFNEISQLNWIISAFNLTSAAFIPFWGQMADVFGRHAALQATVIIMMIGSALCTAAPTDAFPMLLLGRGIQGLGCAGISVIVRVIIADKVSLKENAKNWSIFSFTAGMSYAIGPVIGGYLTTSAWRWCFAINLPICVVAVALIFLVLRKDLLGPVAIVPQDGENIQQQQQHQPDANEEGLQMPRNNQSRLSRFYARLMTVDVGGQLLFLFGFGLVVLAMTWAGATYAWNSAAVLTPLLVGVALVVGFIFWERLMAPAGVLALRFPRQKAMLPWDILKNKDVGLLCFINFATGAAMYSVLYFCSIYFTMVKLYNSGQAGVQLLYYTPGLGAGVYLSMFLCNRYPRNTFVPTMFGSIVEAVGIGMLAWALYHEDTPTIYGMMALTGVGTGVRFLSVQLHIIGIFRNSIATVISLMAVTLPFGGTLGLTIMTTVFNNESGIGSDSPMRNFDVLHSLPEAERSIITQQAKMGVVWAFVSIVPIMILCVVAASLLGNVEITHGETDGDEPNNNGGGTHVFHGVYLLHLLRGRRRGASNGPEQQTEIKAVP</sequence>
<comment type="subcellular location">
    <subcellularLocation>
        <location evidence="1">Membrane</location>
        <topology evidence="1">Multi-pass membrane protein</topology>
    </subcellularLocation>
</comment>
<gene>
    <name evidence="9" type="ORF">PgNI_06063</name>
</gene>
<feature type="transmembrane region" description="Helical" evidence="6">
    <location>
        <begin position="105"/>
        <end position="127"/>
    </location>
</feature>